<dbReference type="Pfam" id="PF07980">
    <property type="entry name" value="SusD_RagB"/>
    <property type="match status" value="1"/>
</dbReference>
<gene>
    <name evidence="9" type="ORF">BN938_1922</name>
</gene>
<evidence type="ECO:0000259" key="7">
    <source>
        <dbReference type="Pfam" id="PF07980"/>
    </source>
</evidence>
<feature type="domain" description="SusD-like N-terminal" evidence="8">
    <location>
        <begin position="92"/>
        <end position="247"/>
    </location>
</feature>
<dbReference type="Gene3D" id="1.25.40.390">
    <property type="match status" value="1"/>
</dbReference>
<dbReference type="HOGENOM" id="CLU_015553_3_2_10"/>
<comment type="similarity">
    <text evidence="2">Belongs to the SusD family.</text>
</comment>
<evidence type="ECO:0000256" key="2">
    <source>
        <dbReference type="ARBA" id="ARBA00006275"/>
    </source>
</evidence>
<protein>
    <submittedName>
        <fullName evidence="9">SusD family outer membrane protein</fullName>
    </submittedName>
</protein>
<keyword evidence="4" id="KW-0472">Membrane</keyword>
<dbReference type="InterPro" id="IPR012944">
    <property type="entry name" value="SusD_RagB_dom"/>
</dbReference>
<feature type="domain" description="RagB/SusD" evidence="7">
    <location>
        <begin position="347"/>
        <end position="459"/>
    </location>
</feature>
<feature type="region of interest" description="Disordered" evidence="6">
    <location>
        <begin position="491"/>
        <end position="524"/>
    </location>
</feature>
<dbReference type="eggNOG" id="COG3193">
    <property type="taxonomic scope" value="Bacteria"/>
</dbReference>
<dbReference type="KEGG" id="rbc:BN938_1922"/>
<evidence type="ECO:0000256" key="6">
    <source>
        <dbReference type="SAM" id="MobiDB-lite"/>
    </source>
</evidence>
<accession>A0A060R8W0</accession>
<dbReference type="InterPro" id="IPR011990">
    <property type="entry name" value="TPR-like_helical_dom_sf"/>
</dbReference>
<keyword evidence="3" id="KW-0732">Signal</keyword>
<evidence type="ECO:0000313" key="10">
    <source>
        <dbReference type="Proteomes" id="UP000027616"/>
    </source>
</evidence>
<dbReference type="Proteomes" id="UP000027616">
    <property type="component" value="Chromosome I"/>
</dbReference>
<evidence type="ECO:0000256" key="1">
    <source>
        <dbReference type="ARBA" id="ARBA00004442"/>
    </source>
</evidence>
<dbReference type="PROSITE" id="PS51257">
    <property type="entry name" value="PROKAR_LIPOPROTEIN"/>
    <property type="match status" value="1"/>
</dbReference>
<reference evidence="9 10" key="1">
    <citation type="journal article" date="2015" name="Genome Announc.">
        <title>Complete Genome Sequence of the Novel Leech Symbiont Mucinivorans hirudinis M3T.</title>
        <authorList>
            <person name="Nelson M.C."/>
            <person name="Bomar L."/>
            <person name="Graf J."/>
        </authorList>
    </citation>
    <scope>NUCLEOTIDE SEQUENCE [LARGE SCALE GENOMIC DNA]</scope>
    <source>
        <strain evidence="10">M3</strain>
    </source>
</reference>
<evidence type="ECO:0000256" key="5">
    <source>
        <dbReference type="ARBA" id="ARBA00023237"/>
    </source>
</evidence>
<dbReference type="OrthoDB" id="1100079at2"/>
<evidence type="ECO:0000256" key="3">
    <source>
        <dbReference type="ARBA" id="ARBA00022729"/>
    </source>
</evidence>
<dbReference type="AlphaFoldDB" id="A0A060R8W0"/>
<evidence type="ECO:0000313" key="9">
    <source>
        <dbReference type="EMBL" id="CDN32001.1"/>
    </source>
</evidence>
<comment type="subcellular location">
    <subcellularLocation>
        <location evidence="1">Cell outer membrane</location>
    </subcellularLocation>
</comment>
<keyword evidence="5" id="KW-0998">Cell outer membrane</keyword>
<organism evidence="9 10">
    <name type="scientific">Mucinivorans hirudinis</name>
    <dbReference type="NCBI Taxonomy" id="1433126"/>
    <lineage>
        <taxon>Bacteria</taxon>
        <taxon>Pseudomonadati</taxon>
        <taxon>Bacteroidota</taxon>
        <taxon>Bacteroidia</taxon>
        <taxon>Bacteroidales</taxon>
        <taxon>Rikenellaceae</taxon>
        <taxon>Mucinivorans</taxon>
    </lineage>
</organism>
<dbReference type="SUPFAM" id="SSF48452">
    <property type="entry name" value="TPR-like"/>
    <property type="match status" value="1"/>
</dbReference>
<dbReference type="GO" id="GO:0009279">
    <property type="term" value="C:cell outer membrane"/>
    <property type="evidence" value="ECO:0007669"/>
    <property type="project" value="UniProtKB-SubCell"/>
</dbReference>
<dbReference type="STRING" id="1433126.BN938_1922"/>
<dbReference type="InterPro" id="IPR033985">
    <property type="entry name" value="SusD-like_N"/>
</dbReference>
<evidence type="ECO:0000256" key="4">
    <source>
        <dbReference type="ARBA" id="ARBA00023136"/>
    </source>
</evidence>
<feature type="compositionally biased region" description="Pro residues" evidence="6">
    <location>
        <begin position="511"/>
        <end position="524"/>
    </location>
</feature>
<dbReference type="EMBL" id="HG934468">
    <property type="protein sequence ID" value="CDN32001.1"/>
    <property type="molecule type" value="Genomic_DNA"/>
</dbReference>
<sequence length="524" mass="58278">MKMKKYLTVAVVIASLLSGCNDKWLNEVKPEKGELDPKIITLSEDGITTALVGIHGLIRNYSATGANHVSRGYMFCALGYEFMGNDVISNPSQWWGYEAGYSSIISNKAGYQANHNWRMYYTVINNCNSLIKALNDGPTPYLSDQFRAMAIGECRAVRGWAYFQLARIYSLRYKESKDKPCVPVYTEDDDAQQAAITGMPRKSVEQVYAQMLSDLSDGNIATLITDPPARASNIFRFRQDVAYAWRAIIKLYMENWAGAVEDAQKVAPKYPLMTAQQYASGFNTTNQEVIWAGPFSADQAMGYASLFSMLDTRDGGYKNFYMNADFQKLFSATDIRGQIIVPSVGYCTSVTSSDPSHWAYWTSKKFRAQGGSIFSDGDYIYTRGAEMWLVIAEGKARTGDNAGAADALFTLQSARDPKAVKSVKTGDALIEEILVERRKELVGEVGVEYFDCYRLNRPMNRTGNQPSSVRFTIPQQTDAKGTPLWTLQIPRTEAVSNPAIDDSPESLNPVRPQPTPATFPPAKQ</sequence>
<name>A0A060R8W0_9BACT</name>
<proteinExistence type="inferred from homology"/>
<evidence type="ECO:0000259" key="8">
    <source>
        <dbReference type="Pfam" id="PF14322"/>
    </source>
</evidence>
<dbReference type="Pfam" id="PF14322">
    <property type="entry name" value="SusD-like_3"/>
    <property type="match status" value="1"/>
</dbReference>
<keyword evidence="10" id="KW-1185">Reference proteome</keyword>